<reference evidence="17 18" key="1">
    <citation type="submission" date="2017-10" db="EMBL/GenBank/DDBJ databases">
        <title>Comparative genomics in systemic dimorphic fungi from Ajellomycetaceae.</title>
        <authorList>
            <person name="Munoz J.F."/>
            <person name="Mcewen J.G."/>
            <person name="Clay O.K."/>
            <person name="Cuomo C.A."/>
        </authorList>
    </citation>
    <scope>NUCLEOTIDE SEQUENCE [LARGE SCALE GENOMIC DNA]</scope>
    <source>
        <strain evidence="17 18">UAMH5409</strain>
    </source>
</reference>
<dbReference type="STRING" id="1447875.A0A2B7XVC7"/>
<dbReference type="Gene3D" id="3.90.550.10">
    <property type="entry name" value="Spore Coat Polysaccharide Biosynthesis Protein SpsA, Chain A"/>
    <property type="match status" value="1"/>
</dbReference>
<feature type="transmembrane region" description="Helical" evidence="16">
    <location>
        <begin position="516"/>
        <end position="534"/>
    </location>
</feature>
<feature type="region of interest" description="Disordered" evidence="15">
    <location>
        <begin position="561"/>
        <end position="610"/>
    </location>
</feature>
<keyword evidence="8" id="KW-0808">Transferase</keyword>
<protein>
    <recommendedName>
        <fullName evidence="6">Ceramide glucosyltransferase</fullName>
        <ecNumber evidence="5">2.4.1.80</ecNumber>
    </recommendedName>
    <alternativeName>
        <fullName evidence="13">Glucosylceramide synthase</fullName>
    </alternativeName>
    <alternativeName>
        <fullName evidence="14">UDP-glucose ceramide glucosyltransferase</fullName>
    </alternativeName>
    <alternativeName>
        <fullName evidence="12">UDP-glucose:N-acylsphingosine D-glucosyltransferase</fullName>
    </alternativeName>
</protein>
<dbReference type="PANTHER" id="PTHR12726">
    <property type="entry name" value="CERAMIDE GLUCOSYLTRANSFERASE"/>
    <property type="match status" value="1"/>
</dbReference>
<dbReference type="PANTHER" id="PTHR12726:SF0">
    <property type="entry name" value="CERAMIDE GLUCOSYLTRANSFERASE"/>
    <property type="match status" value="1"/>
</dbReference>
<evidence type="ECO:0000256" key="7">
    <source>
        <dbReference type="ARBA" id="ARBA00022676"/>
    </source>
</evidence>
<dbReference type="EMBL" id="PDNB01000051">
    <property type="protein sequence ID" value="PGH12960.1"/>
    <property type="molecule type" value="Genomic_DNA"/>
</dbReference>
<evidence type="ECO:0000256" key="11">
    <source>
        <dbReference type="ARBA" id="ARBA00023136"/>
    </source>
</evidence>
<evidence type="ECO:0000256" key="2">
    <source>
        <dbReference type="ARBA" id="ARBA00004760"/>
    </source>
</evidence>
<evidence type="ECO:0000313" key="17">
    <source>
        <dbReference type="EMBL" id="PGH12960.1"/>
    </source>
</evidence>
<dbReference type="InterPro" id="IPR029044">
    <property type="entry name" value="Nucleotide-diphossugar_trans"/>
</dbReference>
<comment type="similarity">
    <text evidence="4">Belongs to the glycosyltransferase 2 family.</text>
</comment>
<dbReference type="GO" id="GO:0016020">
    <property type="term" value="C:membrane"/>
    <property type="evidence" value="ECO:0007669"/>
    <property type="project" value="UniProtKB-SubCell"/>
</dbReference>
<keyword evidence="7" id="KW-0328">Glycosyltransferase</keyword>
<evidence type="ECO:0000256" key="10">
    <source>
        <dbReference type="ARBA" id="ARBA00022989"/>
    </source>
</evidence>
<comment type="caution">
    <text evidence="17">The sequence shown here is derived from an EMBL/GenBank/DDBJ whole genome shotgun (WGS) entry which is preliminary data.</text>
</comment>
<evidence type="ECO:0000256" key="12">
    <source>
        <dbReference type="ARBA" id="ARBA00031017"/>
    </source>
</evidence>
<dbReference type="Pfam" id="PF13506">
    <property type="entry name" value="Glyco_transf_21"/>
    <property type="match status" value="1"/>
</dbReference>
<evidence type="ECO:0000256" key="16">
    <source>
        <dbReference type="SAM" id="Phobius"/>
    </source>
</evidence>
<comment type="subcellular location">
    <subcellularLocation>
        <location evidence="1">Membrane</location>
        <topology evidence="1">Multi-pass membrane protein</topology>
    </subcellularLocation>
</comment>
<feature type="transmembrane region" description="Helical" evidence="16">
    <location>
        <begin position="35"/>
        <end position="58"/>
    </location>
</feature>
<evidence type="ECO:0000256" key="1">
    <source>
        <dbReference type="ARBA" id="ARBA00004141"/>
    </source>
</evidence>
<dbReference type="UniPathway" id="UPA00222"/>
<organism evidence="17 18">
    <name type="scientific">Helicocarpus griseus UAMH5409</name>
    <dbReference type="NCBI Taxonomy" id="1447875"/>
    <lineage>
        <taxon>Eukaryota</taxon>
        <taxon>Fungi</taxon>
        <taxon>Dikarya</taxon>
        <taxon>Ascomycota</taxon>
        <taxon>Pezizomycotina</taxon>
        <taxon>Eurotiomycetes</taxon>
        <taxon>Eurotiomycetidae</taxon>
        <taxon>Onygenales</taxon>
        <taxon>Ajellomycetaceae</taxon>
        <taxon>Helicocarpus</taxon>
    </lineage>
</organism>
<evidence type="ECO:0000256" key="3">
    <source>
        <dbReference type="ARBA" id="ARBA00004991"/>
    </source>
</evidence>
<name>A0A2B7XVC7_9EURO</name>
<evidence type="ECO:0000256" key="9">
    <source>
        <dbReference type="ARBA" id="ARBA00022692"/>
    </source>
</evidence>
<accession>A0A2B7XVC7</accession>
<evidence type="ECO:0000256" key="15">
    <source>
        <dbReference type="SAM" id="MobiDB-lite"/>
    </source>
</evidence>
<sequence length="610" mass="68423">MLADQAAASFFNVNPAVAGSNDLPQQQQQQQYHPWLIAASWVAVIWYLTVTAVALLGWTQLQRHYSSIPKKSYSASLHSPQVPHVTIIRPVKGLEPYLYECLASSIRLNYPKGKLTIYFCIGTTTDPAYPVLKQLLEDFPDADVRIFVEEENDDDGLGPNPKIRNMSRAYREAKSDIVWIVDCNVWVGKGVCGRMVDRLCGIVAEDGTVDKQYRFVHQLPIVVDVGGCESSIENAERQDLLQRGYNSNGLSTETSSLSLPTERNNGQLSSVFARGGGRLEELFLSSSHAKFYSAINTVLIAPCIVGKSTMFRRSHLDYLTSPAISKPRAQPRRPGIDYFSDNICEDHLIGDCLWNGKPLDKPGERWGKHSLVFGDLAVQPVARMSVKAYIHRRVRWLRVRKYTVLAATLVEPGTESFLCSTYLALGLTTLLPHLYPQCASYLSTWAAFFAIWFLSIALWITIDWTLYLKLHSAASIEVDEHTPPFALPLPRFKRSRTFGARRPFHEWFFAWLGREALAFPIWFCAVLGGATVVWRDRKFYVGMDMIAREIPGEKFQSGSYSNGCNGNSPMTGGQGPWKNSYGTVNGGSGEGSMDVRQRSPNTRFSEHLRN</sequence>
<keyword evidence="10 16" id="KW-1133">Transmembrane helix</keyword>
<evidence type="ECO:0000256" key="8">
    <source>
        <dbReference type="ARBA" id="ARBA00022679"/>
    </source>
</evidence>
<dbReference type="EC" id="2.4.1.80" evidence="5"/>
<evidence type="ECO:0000256" key="5">
    <source>
        <dbReference type="ARBA" id="ARBA00012699"/>
    </source>
</evidence>
<dbReference type="GO" id="GO:0008120">
    <property type="term" value="F:ceramide glucosyltransferase activity"/>
    <property type="evidence" value="ECO:0007669"/>
    <property type="project" value="UniProtKB-EC"/>
</dbReference>
<dbReference type="SUPFAM" id="SSF53448">
    <property type="entry name" value="Nucleotide-diphospho-sugar transferases"/>
    <property type="match status" value="1"/>
</dbReference>
<evidence type="ECO:0000256" key="14">
    <source>
        <dbReference type="ARBA" id="ARBA00032575"/>
    </source>
</evidence>
<feature type="transmembrane region" description="Helical" evidence="16">
    <location>
        <begin position="441"/>
        <end position="462"/>
    </location>
</feature>
<evidence type="ECO:0000256" key="13">
    <source>
        <dbReference type="ARBA" id="ARBA00031543"/>
    </source>
</evidence>
<proteinExistence type="inferred from homology"/>
<keyword evidence="9 16" id="KW-0812">Transmembrane</keyword>
<gene>
    <name evidence="17" type="ORF">AJ79_03933</name>
</gene>
<comment type="pathway">
    <text evidence="3">Sphingolipid metabolism.</text>
</comment>
<evidence type="ECO:0000256" key="4">
    <source>
        <dbReference type="ARBA" id="ARBA00006739"/>
    </source>
</evidence>
<keyword evidence="11 16" id="KW-0472">Membrane</keyword>
<evidence type="ECO:0000313" key="18">
    <source>
        <dbReference type="Proteomes" id="UP000223968"/>
    </source>
</evidence>
<dbReference type="OrthoDB" id="1483400at2759"/>
<keyword evidence="18" id="KW-1185">Reference proteome</keyword>
<dbReference type="GO" id="GO:0006679">
    <property type="term" value="P:glucosylceramide biosynthetic process"/>
    <property type="evidence" value="ECO:0007669"/>
    <property type="project" value="TreeGrafter"/>
</dbReference>
<evidence type="ECO:0000256" key="6">
    <source>
        <dbReference type="ARBA" id="ARBA00019988"/>
    </source>
</evidence>
<dbReference type="InterPro" id="IPR025993">
    <property type="entry name" value="Ceramide_glucosylTrfase"/>
</dbReference>
<dbReference type="AlphaFoldDB" id="A0A2B7XVC7"/>
<comment type="pathway">
    <text evidence="2">Lipid metabolism; sphingolipid metabolism.</text>
</comment>
<dbReference type="Proteomes" id="UP000223968">
    <property type="component" value="Unassembled WGS sequence"/>
</dbReference>